<sequence>MQHVASSQSDVSERDGILELAKDGQHTSNEVIKKATQTVYESSFKKFSDFCIANGYPDPRHERHHELPVILVAYLQSISASSSISLQTAEKARSAVASYYSSHQNTDGTDVNTWRVQEDESGKKRGYGNPARDPFVRQFMRGLKKKKASEYVPAKAVPISLDMITVLHAFLESPMGVKGFSEESRVWFKAVSSFAFYGMCRINEVLTLQWKDITLRQTRCSVVSPDEIIEYGTYALFNRKTAVAEGRMYNLHHMPKDELAINAYRHLCNWVDYTSERKGHHWRDDDYVFPALSNISKKVLKTNDAATGCEKVGVGWGKKMSEQVFINLLNCIVRGLNRDGKEIPGYVSKHWTNSWFTSHTFRRAGAQYRFMYAQPARRWSLRMIKWWAGWSVSESTETLVRYLLDVTIQSEDNELADCLAPDKTYLHGCPSAPYEAAKNTEEGPVLKRLRRLENLMLEMKAQITTLAAPSTPSPSASAQDDAEDHTEEELEPAKSSVIPAVQDWAHLCLMWWIPDKSLHLFKPLSKWTLAERTNAGLTRSWYSVAKLLGEDIGLFASILGETDHLLWKKNVIPVYRNYYTKHYVVVEDTETPTTITIAMLASFVRKDRKNRIDNARPAEELPEYFTSL</sequence>
<evidence type="ECO:0000313" key="5">
    <source>
        <dbReference type="Proteomes" id="UP000054636"/>
    </source>
</evidence>
<dbReference type="InterPro" id="IPR013762">
    <property type="entry name" value="Integrase-like_cat_sf"/>
</dbReference>
<dbReference type="GO" id="GO:0015074">
    <property type="term" value="P:DNA integration"/>
    <property type="evidence" value="ECO:0007669"/>
    <property type="project" value="InterPro"/>
</dbReference>
<feature type="region of interest" description="Disordered" evidence="3">
    <location>
        <begin position="467"/>
        <end position="493"/>
    </location>
</feature>
<dbReference type="EMBL" id="LNFP01002249">
    <property type="protein sequence ID" value="KUF83707.1"/>
    <property type="molecule type" value="Genomic_DNA"/>
</dbReference>
<dbReference type="InterPro" id="IPR010998">
    <property type="entry name" value="Integrase_recombinase_N"/>
</dbReference>
<dbReference type="SUPFAM" id="SSF56349">
    <property type="entry name" value="DNA breaking-rejoining enzymes"/>
    <property type="match status" value="1"/>
</dbReference>
<dbReference type="GO" id="GO:0006310">
    <property type="term" value="P:DNA recombination"/>
    <property type="evidence" value="ECO:0007669"/>
    <property type="project" value="UniProtKB-KW"/>
</dbReference>
<keyword evidence="2" id="KW-0233">DNA recombination</keyword>
<dbReference type="AlphaFoldDB" id="A0A0W8CI75"/>
<gene>
    <name evidence="4" type="ORF">AM588_10000588</name>
</gene>
<dbReference type="InterPro" id="IPR011010">
    <property type="entry name" value="DNA_brk_join_enz"/>
</dbReference>
<evidence type="ECO:0000256" key="2">
    <source>
        <dbReference type="ARBA" id="ARBA00023172"/>
    </source>
</evidence>
<proteinExistence type="predicted"/>
<dbReference type="GO" id="GO:0003677">
    <property type="term" value="F:DNA binding"/>
    <property type="evidence" value="ECO:0007669"/>
    <property type="project" value="UniProtKB-KW"/>
</dbReference>
<keyword evidence="1" id="KW-0238">DNA-binding</keyword>
<evidence type="ECO:0000313" key="4">
    <source>
        <dbReference type="EMBL" id="KUF83707.1"/>
    </source>
</evidence>
<dbReference type="Gene3D" id="1.10.443.10">
    <property type="entry name" value="Intergrase catalytic core"/>
    <property type="match status" value="1"/>
</dbReference>
<name>A0A0W8CI75_PHYNI</name>
<evidence type="ECO:0000256" key="3">
    <source>
        <dbReference type="SAM" id="MobiDB-lite"/>
    </source>
</evidence>
<protein>
    <submittedName>
        <fullName evidence="4">Uncharacterized protein</fullName>
    </submittedName>
</protein>
<reference evidence="4 5" key="1">
    <citation type="submission" date="2015-11" db="EMBL/GenBank/DDBJ databases">
        <title>Genomes and virulence difference between two physiological races of Phytophthora nicotianae.</title>
        <authorList>
            <person name="Liu H."/>
            <person name="Ma X."/>
            <person name="Yu H."/>
            <person name="Fang D."/>
            <person name="Li Y."/>
            <person name="Wang X."/>
            <person name="Wang W."/>
            <person name="Dong Y."/>
            <person name="Xiao B."/>
        </authorList>
    </citation>
    <scope>NUCLEOTIDE SEQUENCE [LARGE SCALE GENOMIC DNA]</scope>
    <source>
        <strain evidence="5">race 1</strain>
    </source>
</reference>
<evidence type="ECO:0000256" key="1">
    <source>
        <dbReference type="ARBA" id="ARBA00023125"/>
    </source>
</evidence>
<feature type="compositionally biased region" description="Acidic residues" evidence="3">
    <location>
        <begin position="480"/>
        <end position="490"/>
    </location>
</feature>
<feature type="compositionally biased region" description="Low complexity" evidence="3">
    <location>
        <begin position="467"/>
        <end position="478"/>
    </location>
</feature>
<accession>A0A0W8CI75</accession>
<comment type="caution">
    <text evidence="4">The sequence shown here is derived from an EMBL/GenBank/DDBJ whole genome shotgun (WGS) entry which is preliminary data.</text>
</comment>
<dbReference type="Proteomes" id="UP000054636">
    <property type="component" value="Unassembled WGS sequence"/>
</dbReference>
<dbReference type="Gene3D" id="1.10.150.130">
    <property type="match status" value="1"/>
</dbReference>
<organism evidence="4 5">
    <name type="scientific">Phytophthora nicotianae</name>
    <name type="common">Potato buckeye rot agent</name>
    <name type="synonym">Phytophthora parasitica</name>
    <dbReference type="NCBI Taxonomy" id="4792"/>
    <lineage>
        <taxon>Eukaryota</taxon>
        <taxon>Sar</taxon>
        <taxon>Stramenopiles</taxon>
        <taxon>Oomycota</taxon>
        <taxon>Peronosporomycetes</taxon>
        <taxon>Peronosporales</taxon>
        <taxon>Peronosporaceae</taxon>
        <taxon>Phytophthora</taxon>
    </lineage>
</organism>